<dbReference type="PROSITE" id="PS50889">
    <property type="entry name" value="S4"/>
    <property type="match status" value="1"/>
</dbReference>
<dbReference type="PANTHER" id="PTHR47683:SF4">
    <property type="entry name" value="PSEUDOURIDINE SYNTHASE"/>
    <property type="match status" value="1"/>
</dbReference>
<dbReference type="Proteomes" id="UP000008291">
    <property type="component" value="Chromosome"/>
</dbReference>
<evidence type="ECO:0000256" key="1">
    <source>
        <dbReference type="ARBA" id="ARBA00008348"/>
    </source>
</evidence>
<dbReference type="GO" id="GO:0006364">
    <property type="term" value="P:rRNA processing"/>
    <property type="evidence" value="ECO:0007669"/>
    <property type="project" value="UniProtKB-ARBA"/>
</dbReference>
<dbReference type="InterPro" id="IPR006145">
    <property type="entry name" value="PsdUridine_synth_RsuA/RluA"/>
</dbReference>
<evidence type="ECO:0000259" key="8">
    <source>
        <dbReference type="Pfam" id="PF00849"/>
    </source>
</evidence>
<keyword evidence="3 7" id="KW-0413">Isomerase</keyword>
<accession>Q3SKP5</accession>
<protein>
    <recommendedName>
        <fullName evidence="7">Pseudouridine synthase</fullName>
        <ecNumber evidence="7">5.4.99.-</ecNumber>
    </recommendedName>
</protein>
<evidence type="ECO:0000256" key="3">
    <source>
        <dbReference type="ARBA" id="ARBA00023235"/>
    </source>
</evidence>
<dbReference type="Pfam" id="PF00849">
    <property type="entry name" value="PseudoU_synth_2"/>
    <property type="match status" value="1"/>
</dbReference>
<dbReference type="Gene3D" id="3.30.70.1560">
    <property type="entry name" value="Alpha-L RNA-binding motif"/>
    <property type="match status" value="1"/>
</dbReference>
<reference evidence="9 10" key="1">
    <citation type="journal article" date="2006" name="J. Bacteriol.">
        <title>The genome sequence of the obligately chemolithoautotrophic, facultatively anaerobic bacterium Thiobacillus denitrificans.</title>
        <authorList>
            <person name="Beller H.R."/>
            <person name="Chain P.S."/>
            <person name="Letain T.E."/>
            <person name="Chakicherla A."/>
            <person name="Larimer F.W."/>
            <person name="Richardson P.M."/>
            <person name="Coleman M.A."/>
            <person name="Wood A.P."/>
            <person name="Kelly D.P."/>
        </authorList>
    </citation>
    <scope>NUCLEOTIDE SEQUENCE [LARGE SCALE GENOMIC DNA]</scope>
    <source>
        <strain evidence="9 10">ATCC 25259</strain>
    </source>
</reference>
<dbReference type="EMBL" id="CP000116">
    <property type="protein sequence ID" value="AAZ96732.1"/>
    <property type="molecule type" value="Genomic_DNA"/>
</dbReference>
<proteinExistence type="inferred from homology"/>
<dbReference type="InterPro" id="IPR036986">
    <property type="entry name" value="S4_RNA-bd_sf"/>
</dbReference>
<dbReference type="InterPro" id="IPR042092">
    <property type="entry name" value="PsdUridine_s_RsuA/RluB/E/F_cat"/>
</dbReference>
<dbReference type="NCBIfam" id="TIGR00093">
    <property type="entry name" value="pseudouridine synthase"/>
    <property type="match status" value="1"/>
</dbReference>
<keyword evidence="2 6" id="KW-0694">RNA-binding</keyword>
<dbReference type="STRING" id="292415.Tbd_0779"/>
<dbReference type="RefSeq" id="WP_011311291.1">
    <property type="nucleotide sequence ID" value="NC_007404.1"/>
</dbReference>
<evidence type="ECO:0000256" key="2">
    <source>
        <dbReference type="ARBA" id="ARBA00022884"/>
    </source>
</evidence>
<dbReference type="HOGENOM" id="CLU_024979_1_2_4"/>
<evidence type="ECO:0000313" key="10">
    <source>
        <dbReference type="Proteomes" id="UP000008291"/>
    </source>
</evidence>
<dbReference type="InterPro" id="IPR018496">
    <property type="entry name" value="PsdUridine_synth_RsuA/RluB_CS"/>
</dbReference>
<dbReference type="EC" id="5.4.99.-" evidence="7"/>
<dbReference type="Gene3D" id="3.10.290.10">
    <property type="entry name" value="RNA-binding S4 domain"/>
    <property type="match status" value="1"/>
</dbReference>
<dbReference type="SUPFAM" id="SSF55174">
    <property type="entry name" value="Alpha-L RNA-binding motif"/>
    <property type="match status" value="1"/>
</dbReference>
<gene>
    <name evidence="9" type="ordered locus">Tbd_0779</name>
</gene>
<dbReference type="GO" id="GO:0003723">
    <property type="term" value="F:RNA binding"/>
    <property type="evidence" value="ECO:0007669"/>
    <property type="project" value="UniProtKB-KW"/>
</dbReference>
<dbReference type="OrthoDB" id="9807213at2"/>
<dbReference type="PANTHER" id="PTHR47683">
    <property type="entry name" value="PSEUDOURIDINE SYNTHASE FAMILY PROTEIN-RELATED"/>
    <property type="match status" value="1"/>
</dbReference>
<dbReference type="InterPro" id="IPR000748">
    <property type="entry name" value="PsdUridine_synth_RsuA/RluB/E/F"/>
</dbReference>
<dbReference type="AlphaFoldDB" id="Q3SKP5"/>
<evidence type="ECO:0000256" key="7">
    <source>
        <dbReference type="RuleBase" id="RU003887"/>
    </source>
</evidence>
<feature type="domain" description="Pseudouridine synthase RsuA/RluA-like" evidence="8">
    <location>
        <begin position="62"/>
        <end position="193"/>
    </location>
</feature>
<sequence length="240" mass="26168">MKLYRALQSQGLGSRRGCAALVRAGAVLANGLACADPEAEVDPVGLELTVDGTVWAYRDKAYLVMHKPEGYECSHHPRHHPSVFSLLPAPLVQRGVQCVGRLDQDTTGLLLFSDDGQFIHRMTSPKKRVGKVYRARCAEPVNAATLAALRAGVQLNDEPAPLAALACEAVDDRTLRLVLAEGKYHQVRRMIAAAGNHVARLHREAVGEYPLPDDLPPGGWRWLEAGDLQRLECAWPSAKS</sequence>
<evidence type="ECO:0000313" key="9">
    <source>
        <dbReference type="EMBL" id="AAZ96732.1"/>
    </source>
</evidence>
<evidence type="ECO:0000256" key="6">
    <source>
        <dbReference type="PROSITE-ProRule" id="PRU00182"/>
    </source>
</evidence>
<dbReference type="InterPro" id="IPR020103">
    <property type="entry name" value="PsdUridine_synth_cat_dom_sf"/>
</dbReference>
<comment type="catalytic activity">
    <reaction evidence="4">
        <text>uridine(516) in 16S rRNA = pseudouridine(516) in 16S rRNA</text>
        <dbReference type="Rhea" id="RHEA:38867"/>
        <dbReference type="Rhea" id="RHEA-COMP:10089"/>
        <dbReference type="Rhea" id="RHEA-COMP:10090"/>
        <dbReference type="ChEBI" id="CHEBI:65314"/>
        <dbReference type="ChEBI" id="CHEBI:65315"/>
        <dbReference type="EC" id="5.4.99.19"/>
    </reaction>
</comment>
<dbReference type="eggNOG" id="COG1187">
    <property type="taxonomic scope" value="Bacteria"/>
</dbReference>
<dbReference type="GO" id="GO:0001522">
    <property type="term" value="P:pseudouridine synthesis"/>
    <property type="evidence" value="ECO:0007669"/>
    <property type="project" value="InterPro"/>
</dbReference>
<organism evidence="9 10">
    <name type="scientific">Thiobacillus denitrificans (strain ATCC 25259 / T1)</name>
    <dbReference type="NCBI Taxonomy" id="292415"/>
    <lineage>
        <taxon>Bacteria</taxon>
        <taxon>Pseudomonadati</taxon>
        <taxon>Pseudomonadota</taxon>
        <taxon>Betaproteobacteria</taxon>
        <taxon>Nitrosomonadales</taxon>
        <taxon>Thiobacillaceae</taxon>
        <taxon>Thiobacillus</taxon>
    </lineage>
</organism>
<dbReference type="PROSITE" id="PS01149">
    <property type="entry name" value="PSI_RSU"/>
    <property type="match status" value="1"/>
</dbReference>
<comment type="similarity">
    <text evidence="1 7">Belongs to the pseudouridine synthase RsuA family.</text>
</comment>
<evidence type="ECO:0000256" key="4">
    <source>
        <dbReference type="ARBA" id="ARBA00036749"/>
    </source>
</evidence>
<dbReference type="GO" id="GO:0160136">
    <property type="term" value="F:16S rRNA pseudouridine(516) synthase activity"/>
    <property type="evidence" value="ECO:0007669"/>
    <property type="project" value="UniProtKB-EC"/>
</dbReference>
<keyword evidence="10" id="KW-1185">Reference proteome</keyword>
<dbReference type="KEGG" id="tbd:Tbd_0779"/>
<comment type="function">
    <text evidence="5">Responsible for synthesis of pseudouridine from uracil-516 in 16S ribosomal RNA.</text>
</comment>
<dbReference type="SUPFAM" id="SSF55120">
    <property type="entry name" value="Pseudouridine synthase"/>
    <property type="match status" value="1"/>
</dbReference>
<name>Q3SKP5_THIDA</name>
<dbReference type="CDD" id="cd02553">
    <property type="entry name" value="PseudoU_synth_RsuA"/>
    <property type="match status" value="1"/>
</dbReference>
<evidence type="ECO:0000256" key="5">
    <source>
        <dbReference type="ARBA" id="ARBA00037590"/>
    </source>
</evidence>
<dbReference type="InterPro" id="IPR020094">
    <property type="entry name" value="TruA/RsuA/RluB/E/F_N"/>
</dbReference>
<dbReference type="InterPro" id="IPR050343">
    <property type="entry name" value="RsuA_PseudoU_synthase"/>
</dbReference>
<dbReference type="Gene3D" id="3.30.70.580">
    <property type="entry name" value="Pseudouridine synthase I, catalytic domain, N-terminal subdomain"/>
    <property type="match status" value="1"/>
</dbReference>
<dbReference type="CDD" id="cd00165">
    <property type="entry name" value="S4"/>
    <property type="match status" value="1"/>
</dbReference>